<evidence type="ECO:0000259" key="1">
    <source>
        <dbReference type="PROSITE" id="PS50994"/>
    </source>
</evidence>
<dbReference type="Gene3D" id="3.30.420.10">
    <property type="entry name" value="Ribonuclease H-like superfamily/Ribonuclease H"/>
    <property type="match status" value="1"/>
</dbReference>
<evidence type="ECO:0000313" key="3">
    <source>
        <dbReference type="Proteomes" id="UP000186666"/>
    </source>
</evidence>
<dbReference type="Pfam" id="PF13333">
    <property type="entry name" value="rve_2"/>
    <property type="match status" value="1"/>
</dbReference>
<dbReference type="InterPro" id="IPR050900">
    <property type="entry name" value="Transposase_IS3/IS150/IS904"/>
</dbReference>
<dbReference type="PANTHER" id="PTHR46889:SF4">
    <property type="entry name" value="TRANSPOSASE INSO FOR INSERTION SEQUENCE ELEMENT IS911B-RELATED"/>
    <property type="match status" value="1"/>
</dbReference>
<dbReference type="SUPFAM" id="SSF53098">
    <property type="entry name" value="Ribonuclease H-like"/>
    <property type="match status" value="1"/>
</dbReference>
<reference evidence="2 3" key="1">
    <citation type="submission" date="2017-01" db="EMBL/GenBank/DDBJ databases">
        <authorList>
            <person name="Varghese N."/>
            <person name="Submissions S."/>
        </authorList>
    </citation>
    <scope>NUCLEOTIDE SEQUENCE [LARGE SCALE GENOMIC DNA]</scope>
    <source>
        <strain evidence="2 3">ATCC 23464</strain>
    </source>
</reference>
<dbReference type="Pfam" id="PF00665">
    <property type="entry name" value="rve"/>
    <property type="match status" value="1"/>
</dbReference>
<keyword evidence="3" id="KW-1185">Reference proteome</keyword>
<organism evidence="2 3">
    <name type="scientific">Paenibacillus macquariensis</name>
    <dbReference type="NCBI Taxonomy" id="948756"/>
    <lineage>
        <taxon>Bacteria</taxon>
        <taxon>Bacillati</taxon>
        <taxon>Bacillota</taxon>
        <taxon>Bacilli</taxon>
        <taxon>Bacillales</taxon>
        <taxon>Paenibacillaceae</taxon>
        <taxon>Paenibacillus</taxon>
    </lineage>
</organism>
<dbReference type="InterPro" id="IPR012337">
    <property type="entry name" value="RNaseH-like_sf"/>
</dbReference>
<name>A0ABY1K2P2_9BACL</name>
<evidence type="ECO:0000313" key="2">
    <source>
        <dbReference type="EMBL" id="SIR17608.1"/>
    </source>
</evidence>
<accession>A0ABY1K2P2</accession>
<dbReference type="Proteomes" id="UP000186666">
    <property type="component" value="Unassembled WGS sequence"/>
</dbReference>
<dbReference type="PANTHER" id="PTHR46889">
    <property type="entry name" value="TRANSPOSASE INSF FOR INSERTION SEQUENCE IS3B-RELATED"/>
    <property type="match status" value="1"/>
</dbReference>
<dbReference type="InterPro" id="IPR048020">
    <property type="entry name" value="Transpos_IS3"/>
</dbReference>
<proteinExistence type="predicted"/>
<dbReference type="NCBIfam" id="NF033516">
    <property type="entry name" value="transpos_IS3"/>
    <property type="match status" value="1"/>
</dbReference>
<dbReference type="InterPro" id="IPR001584">
    <property type="entry name" value="Integrase_cat-core"/>
</dbReference>
<comment type="caution">
    <text evidence="2">The sequence shown here is derived from an EMBL/GenBank/DDBJ whole genome shotgun (WGS) entry which is preliminary data.</text>
</comment>
<gene>
    <name evidence="2" type="ORF">SAMN05421578_10845</name>
</gene>
<protein>
    <submittedName>
        <fullName evidence="2">Integrase core domain-containing protein</fullName>
    </submittedName>
</protein>
<dbReference type="PROSITE" id="PS50994">
    <property type="entry name" value="INTEGRASE"/>
    <property type="match status" value="1"/>
</dbReference>
<dbReference type="EMBL" id="FTNK01000008">
    <property type="protein sequence ID" value="SIR17608.1"/>
    <property type="molecule type" value="Genomic_DNA"/>
</dbReference>
<feature type="domain" description="Integrase catalytic" evidence="1">
    <location>
        <begin position="1"/>
        <end position="149"/>
    </location>
</feature>
<dbReference type="InterPro" id="IPR036397">
    <property type="entry name" value="RNaseH_sf"/>
</dbReference>
<sequence length="150" mass="17395">MTDITFVRVGHGFLYLSAILDLYNNEIIAWKLGERNDLQLVLETVKQVKAPTALLHSDQGFQYTTRAYAKLLADQQLKESHSRRGNCFDNACIESFFSHLKTEKLHLAKPKDVAEVERLIEEYIDYYNHERFQKKLGDLSPVEYREAIAS</sequence>